<dbReference type="InterPro" id="IPR056807">
    <property type="entry name" value="LIM_FHL1/2/3/5_N"/>
</dbReference>
<dbReference type="InterPro" id="IPR001781">
    <property type="entry name" value="Znf_LIM"/>
</dbReference>
<feature type="compositionally biased region" description="Basic and acidic residues" evidence="9">
    <location>
        <begin position="665"/>
        <end position="684"/>
    </location>
</feature>
<feature type="compositionally biased region" description="Low complexity" evidence="9">
    <location>
        <begin position="296"/>
        <end position="309"/>
    </location>
</feature>
<dbReference type="GO" id="GO:0008270">
    <property type="term" value="F:zinc ion binding"/>
    <property type="evidence" value="ECO:0007669"/>
    <property type="project" value="UniProtKB-KW"/>
</dbReference>
<protein>
    <submittedName>
        <fullName evidence="11">Similar to FHL2: Four and a half LIM domains protein 2 (Bos taurus)</fullName>
    </submittedName>
</protein>
<feature type="domain" description="LIM zinc-binding" evidence="10">
    <location>
        <begin position="741"/>
        <end position="802"/>
    </location>
</feature>
<evidence type="ECO:0000256" key="6">
    <source>
        <dbReference type="ARBA" id="ARBA00023038"/>
    </source>
</evidence>
<dbReference type="PROSITE" id="PS00478">
    <property type="entry name" value="LIM_DOMAIN_1"/>
    <property type="match status" value="1"/>
</dbReference>
<gene>
    <name evidence="11" type="ORF">HICCMSTLAB_LOCUS12802</name>
</gene>
<dbReference type="CDD" id="cd09421">
    <property type="entry name" value="LIM3_LIMPETin"/>
    <property type="match status" value="1"/>
</dbReference>
<feature type="region of interest" description="Disordered" evidence="9">
    <location>
        <begin position="263"/>
        <end position="422"/>
    </location>
</feature>
<dbReference type="GO" id="GO:0030018">
    <property type="term" value="C:Z disc"/>
    <property type="evidence" value="ECO:0007669"/>
    <property type="project" value="TreeGrafter"/>
</dbReference>
<dbReference type="GO" id="GO:0003712">
    <property type="term" value="F:transcription coregulator activity"/>
    <property type="evidence" value="ECO:0007669"/>
    <property type="project" value="TreeGrafter"/>
</dbReference>
<accession>A0A8J2HP87</accession>
<comment type="caution">
    <text evidence="11">The sequence shown here is derived from an EMBL/GenBank/DDBJ whole genome shotgun (WGS) entry which is preliminary data.</text>
</comment>
<keyword evidence="12" id="KW-1185">Reference proteome</keyword>
<dbReference type="AlphaFoldDB" id="A0A8J2HP87"/>
<keyword evidence="4" id="KW-0863">Zinc-finger</keyword>
<dbReference type="Pfam" id="PF00412">
    <property type="entry name" value="LIM"/>
    <property type="match status" value="1"/>
</dbReference>
<dbReference type="OrthoDB" id="274660at2759"/>
<dbReference type="EMBL" id="CAJNRD030001124">
    <property type="protein sequence ID" value="CAG5107555.1"/>
    <property type="molecule type" value="Genomic_DNA"/>
</dbReference>
<evidence type="ECO:0000256" key="4">
    <source>
        <dbReference type="ARBA" id="ARBA00022771"/>
    </source>
</evidence>
<dbReference type="PROSITE" id="PS50023">
    <property type="entry name" value="LIM_DOMAIN_2"/>
    <property type="match status" value="1"/>
</dbReference>
<dbReference type="PANTHER" id="PTHR24205">
    <property type="entry name" value="FOUR AND A HALF LIM DOMAINS PROTEIN"/>
    <property type="match status" value="1"/>
</dbReference>
<feature type="compositionally biased region" description="Polar residues" evidence="9">
    <location>
        <begin position="362"/>
        <end position="375"/>
    </location>
</feature>
<evidence type="ECO:0000313" key="11">
    <source>
        <dbReference type="EMBL" id="CAG5107555.1"/>
    </source>
</evidence>
<dbReference type="Gene3D" id="2.10.110.10">
    <property type="entry name" value="Cysteine Rich Protein"/>
    <property type="match status" value="2"/>
</dbReference>
<comment type="subcellular location">
    <subcellularLocation>
        <location evidence="1">Nucleus</location>
    </subcellularLocation>
</comment>
<evidence type="ECO:0000256" key="1">
    <source>
        <dbReference type="ARBA" id="ARBA00004123"/>
    </source>
</evidence>
<evidence type="ECO:0000256" key="7">
    <source>
        <dbReference type="ARBA" id="ARBA00023242"/>
    </source>
</evidence>
<keyword evidence="5 8" id="KW-0862">Zinc</keyword>
<dbReference type="SUPFAM" id="SSF57716">
    <property type="entry name" value="Glucocorticoid receptor-like (DNA-binding domain)"/>
    <property type="match status" value="2"/>
</dbReference>
<dbReference type="Proteomes" id="UP000786811">
    <property type="component" value="Unassembled WGS sequence"/>
</dbReference>
<proteinExistence type="predicted"/>
<keyword evidence="3" id="KW-0677">Repeat</keyword>
<evidence type="ECO:0000313" key="12">
    <source>
        <dbReference type="Proteomes" id="UP000786811"/>
    </source>
</evidence>
<evidence type="ECO:0000256" key="3">
    <source>
        <dbReference type="ARBA" id="ARBA00022737"/>
    </source>
</evidence>
<feature type="compositionally biased region" description="Acidic residues" evidence="9">
    <location>
        <begin position="543"/>
        <end position="560"/>
    </location>
</feature>
<keyword evidence="2 8" id="KW-0479">Metal-binding</keyword>
<dbReference type="FunFam" id="2.10.110.10:FF:000081">
    <property type="entry name" value="Uncharacterized protein, isoform A"/>
    <property type="match status" value="1"/>
</dbReference>
<evidence type="ECO:0000256" key="2">
    <source>
        <dbReference type="ARBA" id="ARBA00022723"/>
    </source>
</evidence>
<dbReference type="PANTHER" id="PTHR24205:SF4">
    <property type="entry name" value="PROTEIN ESPINAS"/>
    <property type="match status" value="1"/>
</dbReference>
<dbReference type="CDD" id="cd09417">
    <property type="entry name" value="LIM2_LIMPETin_like"/>
    <property type="match status" value="1"/>
</dbReference>
<name>A0A8J2HP87_COTCN</name>
<dbReference type="GO" id="GO:0005634">
    <property type="term" value="C:nucleus"/>
    <property type="evidence" value="ECO:0007669"/>
    <property type="project" value="UniProtKB-SubCell"/>
</dbReference>
<evidence type="ECO:0000259" key="10">
    <source>
        <dbReference type="PROSITE" id="PS50023"/>
    </source>
</evidence>
<keyword evidence="7" id="KW-0539">Nucleus</keyword>
<feature type="region of interest" description="Disordered" evidence="9">
    <location>
        <begin position="605"/>
        <end position="688"/>
    </location>
</feature>
<dbReference type="Pfam" id="PF25076">
    <property type="entry name" value="LIM_FHL2-3_N"/>
    <property type="match status" value="1"/>
</dbReference>
<feature type="compositionally biased region" description="Basic and acidic residues" evidence="9">
    <location>
        <begin position="379"/>
        <end position="389"/>
    </location>
</feature>
<dbReference type="SMART" id="SM00132">
    <property type="entry name" value="LIM"/>
    <property type="match status" value="2"/>
</dbReference>
<evidence type="ECO:0000256" key="9">
    <source>
        <dbReference type="SAM" id="MobiDB-lite"/>
    </source>
</evidence>
<evidence type="ECO:0000256" key="8">
    <source>
        <dbReference type="PROSITE-ProRule" id="PRU00125"/>
    </source>
</evidence>
<organism evidence="11 12">
    <name type="scientific">Cotesia congregata</name>
    <name type="common">Parasitoid wasp</name>
    <name type="synonym">Apanteles congregatus</name>
    <dbReference type="NCBI Taxonomy" id="51543"/>
    <lineage>
        <taxon>Eukaryota</taxon>
        <taxon>Metazoa</taxon>
        <taxon>Ecdysozoa</taxon>
        <taxon>Arthropoda</taxon>
        <taxon>Hexapoda</taxon>
        <taxon>Insecta</taxon>
        <taxon>Pterygota</taxon>
        <taxon>Neoptera</taxon>
        <taxon>Endopterygota</taxon>
        <taxon>Hymenoptera</taxon>
        <taxon>Apocrita</taxon>
        <taxon>Ichneumonoidea</taxon>
        <taxon>Braconidae</taxon>
        <taxon>Microgastrinae</taxon>
        <taxon>Cotesia</taxon>
    </lineage>
</organism>
<keyword evidence="6 8" id="KW-0440">LIM domain</keyword>
<reference evidence="11" key="1">
    <citation type="submission" date="2021-04" db="EMBL/GenBank/DDBJ databases">
        <authorList>
            <person name="Chebbi M.A.C M."/>
        </authorList>
    </citation>
    <scope>NUCLEOTIDE SEQUENCE</scope>
</reference>
<feature type="compositionally biased region" description="Basic and acidic residues" evidence="9">
    <location>
        <begin position="605"/>
        <end position="614"/>
    </location>
</feature>
<feature type="compositionally biased region" description="Basic and acidic residues" evidence="9">
    <location>
        <begin position="622"/>
        <end position="633"/>
    </location>
</feature>
<feature type="compositionally biased region" description="Basic and acidic residues" evidence="9">
    <location>
        <begin position="269"/>
        <end position="279"/>
    </location>
</feature>
<dbReference type="FunFam" id="2.10.110.10:FF:000005">
    <property type="entry name" value="Testin isoform 1"/>
    <property type="match status" value="1"/>
</dbReference>
<sequence length="842" mass="95268">MGLLLSILVGCVGAIELLACLKHLTEEITITPAPCLSYHGPAMVDNPSFHDSLCGISHSEDLRMPSSARNKLENLHEYSLRVRSELKSHGFGDGSTLSELSSRDLRSVSRADSRLSLDFELIEKDAEEPWQALVDGTRDQLAVILTRGDFSKSFDYDNEQDDGYDDDNDDRLILEEINDPDKLIGEVESKGILKPIPILPKNLSTSSSSLDLSTTFENDSGNELPTKEHFRHVPVVVTRYNGGSSSSTHSSFEDPVVCRKSQLKKSCIKNRETESKSPDHSAMPSEITSVSSFKGELSSNESLLSVSNSDHVKSIDGDEDIDRESRIKDRGTSPVSQSSLKRHKVRPTSVLRKSTRLKSKNAEISKSAENLSTKNLTKRQRDPERRKSDISIQTNSSKEFYRDEWTNTSPTDSEKSMSTSRSSLVSVEVQTNLEIDDYDIPPWKYCPKSESIRDGWMKNGRRSFVSKRFPKSRSLDDHYTVGYGSIDPDKSMQGVHYVPNNGLQFRGNNSRVEASTADPAPSRTSSDDAEATNSWRPSILLGSEEDSLDEEEFVDAEDESILQTTGPIEYCIPSVESSKAFWLHPAHMHRRQRQATRRWMRRSLRTDNQQHDHEDEADGDNQDTKTHPDRDGRQITNGGGRKCSVHHHGAKGSQSEEDDQTQGEQRPERGGHDHRGRQHSEQPSRHRRLIFSGEYTKAMNKDWHSGHFCCWQCDESLTGQRYVLRDEHPYCIKCYESVFANGCEECNKIIGIDSKDLSYKDKHWHEACFLCNKCRVSLVDKQFGSKVDKIYCGNCYDAQFASRCDGCGEIFRAGAERAFVYEFTFHYKNDQRRPDQKGQRKG</sequence>
<feature type="region of interest" description="Disordered" evidence="9">
    <location>
        <begin position="512"/>
        <end position="560"/>
    </location>
</feature>
<evidence type="ECO:0000256" key="5">
    <source>
        <dbReference type="ARBA" id="ARBA00022833"/>
    </source>
</evidence>